<dbReference type="RefSeq" id="WP_065411204.1">
    <property type="nucleotide sequence ID" value="NZ_MAYT01000027.1"/>
</dbReference>
<evidence type="ECO:0000313" key="3">
    <source>
        <dbReference type="EMBL" id="OCA85235.1"/>
    </source>
</evidence>
<feature type="compositionally biased region" description="Basic residues" evidence="1">
    <location>
        <begin position="215"/>
        <end position="229"/>
    </location>
</feature>
<gene>
    <name evidence="3" type="ORF">A8F95_11210</name>
</gene>
<evidence type="ECO:0000256" key="1">
    <source>
        <dbReference type="SAM" id="MobiDB-lite"/>
    </source>
</evidence>
<comment type="caution">
    <text evidence="3">The sequence shown here is derived from an EMBL/GenBank/DDBJ whole genome shotgun (WGS) entry which is preliminary data.</text>
</comment>
<dbReference type="Proteomes" id="UP000092578">
    <property type="component" value="Unassembled WGS sequence"/>
</dbReference>
<feature type="region of interest" description="Disordered" evidence="1">
    <location>
        <begin position="211"/>
        <end position="235"/>
    </location>
</feature>
<feature type="domain" description="Phage head morphogenesis" evidence="2">
    <location>
        <begin position="154"/>
        <end position="272"/>
    </location>
</feature>
<dbReference type="Pfam" id="PF04233">
    <property type="entry name" value="Phage_Mu_F"/>
    <property type="match status" value="1"/>
</dbReference>
<dbReference type="EMBL" id="MAYT01000027">
    <property type="protein sequence ID" value="OCA85235.1"/>
    <property type="molecule type" value="Genomic_DNA"/>
</dbReference>
<evidence type="ECO:0000313" key="4">
    <source>
        <dbReference type="Proteomes" id="UP000092578"/>
    </source>
</evidence>
<protein>
    <recommendedName>
        <fullName evidence="2">Phage head morphogenesis domain-containing protein</fullName>
    </recommendedName>
</protein>
<accession>A0A1B9AN54</accession>
<proteinExistence type="predicted"/>
<reference evidence="4" key="1">
    <citation type="submission" date="2016-05" db="EMBL/GenBank/DDBJ databases">
        <authorList>
            <person name="Liu B."/>
            <person name="Wang J."/>
            <person name="Zhu Y."/>
            <person name="Liu G."/>
            <person name="Chen Q."/>
            <person name="Chen Z."/>
            <person name="Lan J."/>
            <person name="Che J."/>
            <person name="Ge C."/>
            <person name="Shi H."/>
            <person name="Pan Z."/>
            <person name="Liu X."/>
        </authorList>
    </citation>
    <scope>NUCLEOTIDE SEQUENCE [LARGE SCALE GENOMIC DNA]</scope>
    <source>
        <strain evidence="4">FJAT-27215</strain>
    </source>
</reference>
<dbReference type="InterPro" id="IPR006528">
    <property type="entry name" value="Phage_head_morphogenesis_dom"/>
</dbReference>
<organism evidence="3 4">
    <name type="scientific">Pseudobacillus wudalianchiensis</name>
    <dbReference type="NCBI Taxonomy" id="1743143"/>
    <lineage>
        <taxon>Bacteria</taxon>
        <taxon>Bacillati</taxon>
        <taxon>Bacillota</taxon>
        <taxon>Bacilli</taxon>
        <taxon>Bacillales</taxon>
        <taxon>Bacillaceae</taxon>
        <taxon>Pseudobacillus</taxon>
    </lineage>
</organism>
<name>A0A1B9AN54_9BACI</name>
<dbReference type="AlphaFoldDB" id="A0A1B9AN54"/>
<keyword evidence="4" id="KW-1185">Reference proteome</keyword>
<evidence type="ECO:0000259" key="2">
    <source>
        <dbReference type="Pfam" id="PF04233"/>
    </source>
</evidence>
<sequence length="299" mass="34039">MSKVDKLLVSLNEYIAKAEEEGERLTDVIPDFLGLESIPGYVEVYERKIAKLLRKQRKYYLDGVKSYIGKDITLQALLIYLTSNLFAEDEFAEEMEEETSAFLQLTIAGLAAELMDAIDKDVPFETLSNRSVTWIEEWSKELGKLMELNTHEALERELKKVIEEGGSIQDAELAIKDLPEFDRQRARTTAITEVLTASSVAQVEAYRQSPAVEKKRWRHSGSKKNKPRKEHQELDGKEIPVDEKFNVNGYAADYPRDPSLPASERVNCHCVLSPVVSESILGLSKEEKEELRQQVMNEV</sequence>